<evidence type="ECO:0000313" key="1">
    <source>
        <dbReference type="EMBL" id="MCI24110.1"/>
    </source>
</evidence>
<dbReference type="Proteomes" id="UP000265520">
    <property type="component" value="Unassembled WGS sequence"/>
</dbReference>
<reference evidence="1 2" key="1">
    <citation type="journal article" date="2018" name="Front. Plant Sci.">
        <title>Red Clover (Trifolium pratense) and Zigzag Clover (T. medium) - A Picture of Genomic Similarities and Differences.</title>
        <authorList>
            <person name="Dluhosova J."/>
            <person name="Istvanek J."/>
            <person name="Nedelnik J."/>
            <person name="Repkova J."/>
        </authorList>
    </citation>
    <scope>NUCLEOTIDE SEQUENCE [LARGE SCALE GENOMIC DNA]</scope>
    <source>
        <strain evidence="2">cv. 10/8</strain>
        <tissue evidence="1">Leaf</tissue>
    </source>
</reference>
<evidence type="ECO:0000313" key="2">
    <source>
        <dbReference type="Proteomes" id="UP000265520"/>
    </source>
</evidence>
<protein>
    <submittedName>
        <fullName evidence="1">Uncharacterized protein</fullName>
    </submittedName>
</protein>
<sequence length="49" mass="5736">LLYCPNNVVLATVTRWDMGHILKWYKKWKLLEELNAKLKSTKLCTVATT</sequence>
<comment type="caution">
    <text evidence="1">The sequence shown here is derived from an EMBL/GenBank/DDBJ whole genome shotgun (WGS) entry which is preliminary data.</text>
</comment>
<organism evidence="1 2">
    <name type="scientific">Trifolium medium</name>
    <dbReference type="NCBI Taxonomy" id="97028"/>
    <lineage>
        <taxon>Eukaryota</taxon>
        <taxon>Viridiplantae</taxon>
        <taxon>Streptophyta</taxon>
        <taxon>Embryophyta</taxon>
        <taxon>Tracheophyta</taxon>
        <taxon>Spermatophyta</taxon>
        <taxon>Magnoliopsida</taxon>
        <taxon>eudicotyledons</taxon>
        <taxon>Gunneridae</taxon>
        <taxon>Pentapetalae</taxon>
        <taxon>rosids</taxon>
        <taxon>fabids</taxon>
        <taxon>Fabales</taxon>
        <taxon>Fabaceae</taxon>
        <taxon>Papilionoideae</taxon>
        <taxon>50 kb inversion clade</taxon>
        <taxon>NPAAA clade</taxon>
        <taxon>Hologalegina</taxon>
        <taxon>IRL clade</taxon>
        <taxon>Trifolieae</taxon>
        <taxon>Trifolium</taxon>
    </lineage>
</organism>
<dbReference type="EMBL" id="LXQA010139592">
    <property type="protein sequence ID" value="MCI24110.1"/>
    <property type="molecule type" value="Genomic_DNA"/>
</dbReference>
<proteinExistence type="predicted"/>
<dbReference type="AlphaFoldDB" id="A0A392QK80"/>
<accession>A0A392QK80</accession>
<name>A0A392QK80_9FABA</name>
<keyword evidence="2" id="KW-1185">Reference proteome</keyword>
<feature type="non-terminal residue" evidence="1">
    <location>
        <position position="1"/>
    </location>
</feature>